<keyword evidence="11" id="KW-1185">Reference proteome</keyword>
<dbReference type="PROSITE" id="PS50109">
    <property type="entry name" value="HIS_KIN"/>
    <property type="match status" value="1"/>
</dbReference>
<dbReference type="SUPFAM" id="SSF55874">
    <property type="entry name" value="ATPase domain of HSP90 chaperone/DNA topoisomerase II/histidine kinase"/>
    <property type="match status" value="1"/>
</dbReference>
<dbReference type="InterPro" id="IPR001610">
    <property type="entry name" value="PAC"/>
</dbReference>
<feature type="compositionally biased region" description="Low complexity" evidence="5">
    <location>
        <begin position="14"/>
        <end position="28"/>
    </location>
</feature>
<dbReference type="PROSITE" id="PS50112">
    <property type="entry name" value="PAS"/>
    <property type="match status" value="1"/>
</dbReference>
<dbReference type="SUPFAM" id="SSF47384">
    <property type="entry name" value="Homodimeric domain of signal transducing histidine kinase"/>
    <property type="match status" value="1"/>
</dbReference>
<evidence type="ECO:0000259" key="9">
    <source>
        <dbReference type="PROSITE" id="PS50113"/>
    </source>
</evidence>
<dbReference type="Gene3D" id="1.10.287.130">
    <property type="match status" value="1"/>
</dbReference>
<name>A0A447D1S6_9BRAD</name>
<dbReference type="PANTHER" id="PTHR43065:SF49">
    <property type="entry name" value="HISTIDINE KINASE"/>
    <property type="match status" value="1"/>
</dbReference>
<dbReference type="InterPro" id="IPR004358">
    <property type="entry name" value="Sig_transdc_His_kin-like_C"/>
</dbReference>
<dbReference type="Pfam" id="PF02518">
    <property type="entry name" value="HATPase_c"/>
    <property type="match status" value="1"/>
</dbReference>
<keyword evidence="10" id="KW-0418">Kinase</keyword>
<keyword evidence="10" id="KW-0808">Transferase</keyword>
<dbReference type="EMBL" id="UWOC01000202">
    <property type="protein sequence ID" value="VCU11482.1"/>
    <property type="molecule type" value="Genomic_DNA"/>
</dbReference>
<dbReference type="InterPro" id="IPR035965">
    <property type="entry name" value="PAS-like_dom_sf"/>
</dbReference>
<proteinExistence type="predicted"/>
<feature type="region of interest" description="Disordered" evidence="5">
    <location>
        <begin position="1"/>
        <end position="28"/>
    </location>
</feature>
<dbReference type="InterPro" id="IPR000014">
    <property type="entry name" value="PAS"/>
</dbReference>
<dbReference type="InterPro" id="IPR013656">
    <property type="entry name" value="PAS_4"/>
</dbReference>
<feature type="domain" description="PAS" evidence="8">
    <location>
        <begin position="196"/>
        <end position="255"/>
    </location>
</feature>
<evidence type="ECO:0000313" key="10">
    <source>
        <dbReference type="EMBL" id="VCU11482.1"/>
    </source>
</evidence>
<dbReference type="Gene3D" id="3.30.450.20">
    <property type="entry name" value="PAS domain"/>
    <property type="match status" value="3"/>
</dbReference>
<feature type="domain" description="Response regulatory" evidence="7">
    <location>
        <begin position="699"/>
        <end position="814"/>
    </location>
</feature>
<dbReference type="SMART" id="SM00086">
    <property type="entry name" value="PAC"/>
    <property type="match status" value="3"/>
</dbReference>
<evidence type="ECO:0000259" key="6">
    <source>
        <dbReference type="PROSITE" id="PS50109"/>
    </source>
</evidence>
<dbReference type="Gene3D" id="3.30.565.10">
    <property type="entry name" value="Histidine kinase-like ATPase, C-terminal domain"/>
    <property type="match status" value="1"/>
</dbReference>
<feature type="domain" description="Histidine kinase" evidence="6">
    <location>
        <begin position="455"/>
        <end position="679"/>
    </location>
</feature>
<evidence type="ECO:0000256" key="1">
    <source>
        <dbReference type="ARBA" id="ARBA00000085"/>
    </source>
</evidence>
<accession>A0A447D1S6</accession>
<dbReference type="InterPro" id="IPR000700">
    <property type="entry name" value="PAS-assoc_C"/>
</dbReference>
<evidence type="ECO:0000256" key="5">
    <source>
        <dbReference type="SAM" id="MobiDB-lite"/>
    </source>
</evidence>
<dbReference type="NCBIfam" id="TIGR00229">
    <property type="entry name" value="sensory_box"/>
    <property type="match status" value="3"/>
</dbReference>
<sequence>MLDPFDDPNGCGGAIASPEAAPAAAGFPNDGSETGRLIRAIDWAATPLGPIDQWSPILRAAVTLILPSRAQIVMFWGPEFVALYNDAYAPTIGYKHPRALGRPARENWAELWDDLEPLLQRARAGETVVAADRPFVIERNGFLESVWFDISYSPARGEDGTVEGVVCVVSETTERVLAVQRLAHLAATLEEQVAERTRERDRAWNNAQDLLAVIGDDGVIRAANPAWQTVLGRRADTVVGRRLVDLIHRADRAALHGHRARLDAGERLAWESRCLHRDGSFRWIGWRASSEAGLIYATGRDITRQREQAAALERSETYLRSIFETSYQYQGLLTPDGMLLDANPTSLAGIGARRDDVLGRPFWETPWFSGTPGMADEIAATIPRVAAGESIRREMVLDLPIGRRVLDFSLRPMHDSAGRIIALVPEAVDVTERRAAEDQLRQAQKMEAVGQLTGGIAHDFNNLLTGIIGSIDILRRRIAAGRTDDLDRFFEAAVGSAHRAAGLTHRLLAFSRRQSLDLRPIDVDALIAGMGDLLHRTLGEQIRLQVVRHDGTWPAQGDPNQTESALLNFAINARDAMPDGGTLTIAAANVTLDETAALRIGTTPGDYVVLRVIDTGIGMEKDVLERVFDPFFTTKPIGQGTGLGLSMAYGYAKQARGHLQVDSAVGRGTTVTLYLPRADAPAVPAAPIETSAAPADGEAVLVIEDDAAVRQTVVEVLRELGYEALEAMDGRGALVILDSNRRIDLLITDVGLPGLNGRQVAEMARQRRPGLKVLFITGYAGEAAARGDFLAPGMELITKPFAVPALAARIRAIIERPAAGPAEA</sequence>
<dbReference type="SMART" id="SM00091">
    <property type="entry name" value="PAS"/>
    <property type="match status" value="2"/>
</dbReference>
<dbReference type="PROSITE" id="PS50110">
    <property type="entry name" value="RESPONSE_REGULATORY"/>
    <property type="match status" value="1"/>
</dbReference>
<dbReference type="AlphaFoldDB" id="A0A447D1S6"/>
<evidence type="ECO:0000256" key="3">
    <source>
        <dbReference type="ARBA" id="ARBA00022553"/>
    </source>
</evidence>
<dbReference type="PANTHER" id="PTHR43065">
    <property type="entry name" value="SENSOR HISTIDINE KINASE"/>
    <property type="match status" value="1"/>
</dbReference>
<evidence type="ECO:0000256" key="4">
    <source>
        <dbReference type="PROSITE-ProRule" id="PRU00169"/>
    </source>
</evidence>
<gene>
    <name evidence="10" type="primary">cckA_5</name>
    <name evidence="10" type="ORF">RHODGE_RHODGE_04695</name>
</gene>
<evidence type="ECO:0000313" key="11">
    <source>
        <dbReference type="Proteomes" id="UP000289200"/>
    </source>
</evidence>
<dbReference type="InterPro" id="IPR011006">
    <property type="entry name" value="CheY-like_superfamily"/>
</dbReference>
<dbReference type="InterPro" id="IPR036097">
    <property type="entry name" value="HisK_dim/P_sf"/>
</dbReference>
<dbReference type="InterPro" id="IPR005467">
    <property type="entry name" value="His_kinase_dom"/>
</dbReference>
<dbReference type="SUPFAM" id="SSF55785">
    <property type="entry name" value="PYP-like sensor domain (PAS domain)"/>
    <property type="match status" value="3"/>
</dbReference>
<protein>
    <recommendedName>
        <fullName evidence="2">histidine kinase</fullName>
        <ecNumber evidence="2">2.7.13.3</ecNumber>
    </recommendedName>
</protein>
<dbReference type="Gene3D" id="3.40.50.2300">
    <property type="match status" value="1"/>
</dbReference>
<feature type="domain" description="PAC" evidence="9">
    <location>
        <begin position="389"/>
        <end position="442"/>
    </location>
</feature>
<feature type="modified residue" description="4-aspartylphosphate" evidence="4">
    <location>
        <position position="749"/>
    </location>
</feature>
<dbReference type="SMART" id="SM00448">
    <property type="entry name" value="REC"/>
    <property type="match status" value="1"/>
</dbReference>
<dbReference type="CDD" id="cd18161">
    <property type="entry name" value="REC_hyHK_blue-like"/>
    <property type="match status" value="1"/>
</dbReference>
<dbReference type="EC" id="2.7.13.3" evidence="2"/>
<reference evidence="11" key="1">
    <citation type="submission" date="2018-10" db="EMBL/GenBank/DDBJ databases">
        <authorList>
            <person name="Peiro R."/>
            <person name="Begona"/>
            <person name="Cbmso G."/>
            <person name="Lopez M."/>
            <person name="Gonzalez S."/>
            <person name="Sacristan E."/>
            <person name="Castillo E."/>
        </authorList>
    </citation>
    <scope>NUCLEOTIDE SEQUENCE [LARGE SCALE GENOMIC DNA]</scope>
</reference>
<organism evidence="10 11">
    <name type="scientific">Rhodoplanes serenus</name>
    <dbReference type="NCBI Taxonomy" id="200615"/>
    <lineage>
        <taxon>Bacteria</taxon>
        <taxon>Pseudomonadati</taxon>
        <taxon>Pseudomonadota</taxon>
        <taxon>Alphaproteobacteria</taxon>
        <taxon>Hyphomicrobiales</taxon>
        <taxon>Nitrobacteraceae</taxon>
        <taxon>Rhodoplanes</taxon>
    </lineage>
</organism>
<dbReference type="Pfam" id="PF00512">
    <property type="entry name" value="HisKA"/>
    <property type="match status" value="1"/>
</dbReference>
<dbReference type="SMART" id="SM00387">
    <property type="entry name" value="HATPase_c"/>
    <property type="match status" value="1"/>
</dbReference>
<dbReference type="PROSITE" id="PS50113">
    <property type="entry name" value="PAC"/>
    <property type="match status" value="1"/>
</dbReference>
<comment type="catalytic activity">
    <reaction evidence="1">
        <text>ATP + protein L-histidine = ADP + protein N-phospho-L-histidine.</text>
        <dbReference type="EC" id="2.7.13.3"/>
    </reaction>
</comment>
<evidence type="ECO:0000259" key="8">
    <source>
        <dbReference type="PROSITE" id="PS50112"/>
    </source>
</evidence>
<dbReference type="PRINTS" id="PR00344">
    <property type="entry name" value="BCTRLSENSOR"/>
</dbReference>
<dbReference type="InterPro" id="IPR001789">
    <property type="entry name" value="Sig_transdc_resp-reg_receiver"/>
</dbReference>
<keyword evidence="3 4" id="KW-0597">Phosphoprotein</keyword>
<dbReference type="CDD" id="cd00082">
    <property type="entry name" value="HisKA"/>
    <property type="match status" value="1"/>
</dbReference>
<dbReference type="RefSeq" id="WP_129611444.1">
    <property type="nucleotide sequence ID" value="NZ_UWOC01000202.1"/>
</dbReference>
<dbReference type="CDD" id="cd00130">
    <property type="entry name" value="PAS"/>
    <property type="match status" value="2"/>
</dbReference>
<comment type="caution">
    <text evidence="10">The sequence shown here is derived from an EMBL/GenBank/DDBJ whole genome shotgun (WGS) entry which is preliminary data.</text>
</comment>
<dbReference type="OrthoDB" id="9796100at2"/>
<dbReference type="SMART" id="SM00388">
    <property type="entry name" value="HisKA"/>
    <property type="match status" value="1"/>
</dbReference>
<dbReference type="InterPro" id="IPR036890">
    <property type="entry name" value="HATPase_C_sf"/>
</dbReference>
<dbReference type="Proteomes" id="UP000289200">
    <property type="component" value="Unassembled WGS sequence"/>
</dbReference>
<dbReference type="GO" id="GO:0000155">
    <property type="term" value="F:phosphorelay sensor kinase activity"/>
    <property type="evidence" value="ECO:0007669"/>
    <property type="project" value="InterPro"/>
</dbReference>
<evidence type="ECO:0000256" key="2">
    <source>
        <dbReference type="ARBA" id="ARBA00012438"/>
    </source>
</evidence>
<dbReference type="InterPro" id="IPR003661">
    <property type="entry name" value="HisK_dim/P_dom"/>
</dbReference>
<dbReference type="InterPro" id="IPR003594">
    <property type="entry name" value="HATPase_dom"/>
</dbReference>
<dbReference type="Pfam" id="PF08448">
    <property type="entry name" value="PAS_4"/>
    <property type="match status" value="3"/>
</dbReference>
<dbReference type="SUPFAM" id="SSF52172">
    <property type="entry name" value="CheY-like"/>
    <property type="match status" value="1"/>
</dbReference>
<dbReference type="Pfam" id="PF00072">
    <property type="entry name" value="Response_reg"/>
    <property type="match status" value="1"/>
</dbReference>
<evidence type="ECO:0000259" key="7">
    <source>
        <dbReference type="PROSITE" id="PS50110"/>
    </source>
</evidence>